<dbReference type="Proteomes" id="UP001623349">
    <property type="component" value="Unassembled WGS sequence"/>
</dbReference>
<evidence type="ECO:0000256" key="1">
    <source>
        <dbReference type="ARBA" id="ARBA00022832"/>
    </source>
</evidence>
<dbReference type="Gene3D" id="2.60.40.2240">
    <property type="entry name" value="Acyl-CoA thioester hydrolase/BAAT N-terminal domain"/>
    <property type="match status" value="1"/>
</dbReference>
<dbReference type="Pfam" id="PF08840">
    <property type="entry name" value="BAAT_C"/>
    <property type="match status" value="1"/>
</dbReference>
<dbReference type="InterPro" id="IPR006862">
    <property type="entry name" value="Thio_Ohase/aa_AcTrfase"/>
</dbReference>
<feature type="domain" description="Acyl-CoA thioester hydrolase/bile acid-CoA amino acid N-acetyltransferase" evidence="3">
    <location>
        <begin position="323"/>
        <end position="452"/>
    </location>
</feature>
<evidence type="ECO:0000256" key="2">
    <source>
        <dbReference type="ARBA" id="ARBA00023098"/>
    </source>
</evidence>
<name>A0ABQ0EN58_APOSI</name>
<dbReference type="EMBL" id="BAAFST010000004">
    <property type="protein sequence ID" value="GAB1288504.1"/>
    <property type="molecule type" value="Genomic_DNA"/>
</dbReference>
<dbReference type="InterPro" id="IPR042490">
    <property type="entry name" value="Thio_Ohase/BAAT_N"/>
</dbReference>
<sequence>MGFGEDIREELSKAPSSIMAKLTAVPLSALVDKPMHIQATGLPLSRLLKRNINIPYLLHIKLCHPYFLVQGRVVSPPLDSLVLERWYVAPGVTRIHVKEGRIRGALFLPPGEGPFPGVIDLFGVVGGLIEFWTSFLASHGFATLALAYFGYDDLPSRLDKIDLEYFEEGVEFLLRYPKSFGEDIPEELSKVPSAKMAKLTAVPLSALVDEPVHIQATGLAPFQANEVGDGPFPGVIDLFGAAGGLIEFRASLLASHGFVTLALAYFAYDDLPSRLEKIDLEYFEEGVEFLLRHPKVLGSDEEVPLNILTMFQLIATPSNALADEPVSIRAIGLLPSQIVTIKATMKDEKDNLFQSIAFYKANEAGEVDLEQASALGGDYVGVHPMGLFWSLKPKRAFQRLIKKDVMNTPLYISLDLYDFIYLQDSVKIPPKASQIVQRWFVGPGVKREQIREGRVRGALFLPPGKGPFPGIIDLFGFIGGLIEFRASLLASRGFAVLALAYFAYEDLPETLLEEDLGYFEEAANILLAHPKIQQPGIGVISVSKGAEIGLAMACYLKQVAATVCINGPSTILDFPLRYRDLVVTPIQQALERAQVHVSGGVCFRHCTDDLQNKLNPQNILPVEKAQGKILFIVGENDECLDSKSHAQRAMDQLRRHGRSNGRILAYPGAGHLIEPPYSPFCFESWQSILGRPLLWGGDPIAHAAAQEHSWREIQKFFRQHLLQSGSKL</sequence>
<comment type="caution">
    <text evidence="5">The sequence shown here is derived from an EMBL/GenBank/DDBJ whole genome shotgun (WGS) entry which is preliminary data.</text>
</comment>
<evidence type="ECO:0000313" key="5">
    <source>
        <dbReference type="EMBL" id="GAB1288504.1"/>
    </source>
</evidence>
<keyword evidence="6" id="KW-1185">Reference proteome</keyword>
<proteinExistence type="predicted"/>
<dbReference type="PANTHER" id="PTHR10824:SF1">
    <property type="entry name" value="ACYL-COENZYME A AMINO ACID N-ACYLTRANSFERASE 1-RELATED"/>
    <property type="match status" value="1"/>
</dbReference>
<gene>
    <name evidence="5" type="ORF">APTSU1_000373400</name>
</gene>
<dbReference type="InterPro" id="IPR014940">
    <property type="entry name" value="BAAT_C"/>
</dbReference>
<dbReference type="PANTHER" id="PTHR10824">
    <property type="entry name" value="ACYL-COENZYME A THIOESTERASE-RELATED"/>
    <property type="match status" value="1"/>
</dbReference>
<dbReference type="InterPro" id="IPR029058">
    <property type="entry name" value="AB_hydrolase_fold"/>
</dbReference>
<accession>A0ABQ0EN58</accession>
<organism evidence="5 6">
    <name type="scientific">Apodemus speciosus</name>
    <name type="common">Large Japanese field mouse</name>
    <dbReference type="NCBI Taxonomy" id="105296"/>
    <lineage>
        <taxon>Eukaryota</taxon>
        <taxon>Metazoa</taxon>
        <taxon>Chordata</taxon>
        <taxon>Craniata</taxon>
        <taxon>Vertebrata</taxon>
        <taxon>Euteleostomi</taxon>
        <taxon>Mammalia</taxon>
        <taxon>Eutheria</taxon>
        <taxon>Euarchontoglires</taxon>
        <taxon>Glires</taxon>
        <taxon>Rodentia</taxon>
        <taxon>Myomorpha</taxon>
        <taxon>Muroidea</taxon>
        <taxon>Muridae</taxon>
        <taxon>Murinae</taxon>
        <taxon>Apodemus</taxon>
    </lineage>
</organism>
<keyword evidence="1" id="KW-0276">Fatty acid metabolism</keyword>
<keyword evidence="2" id="KW-0443">Lipid metabolism</keyword>
<dbReference type="Gene3D" id="3.40.50.1820">
    <property type="entry name" value="alpha/beta hydrolase"/>
    <property type="match status" value="3"/>
</dbReference>
<evidence type="ECO:0000259" key="3">
    <source>
        <dbReference type="Pfam" id="PF04775"/>
    </source>
</evidence>
<protein>
    <submittedName>
        <fullName evidence="5">Acyl-coenzyme A amino acid N-acyltransferase 1</fullName>
    </submittedName>
</protein>
<dbReference type="SUPFAM" id="SSF53474">
    <property type="entry name" value="alpha/beta-Hydrolases"/>
    <property type="match status" value="3"/>
</dbReference>
<reference evidence="5 6" key="1">
    <citation type="submission" date="2024-08" db="EMBL/GenBank/DDBJ databases">
        <title>The draft genome of Apodemus speciosus.</title>
        <authorList>
            <person name="Nabeshima K."/>
            <person name="Suzuki S."/>
            <person name="Onuma M."/>
        </authorList>
    </citation>
    <scope>NUCLEOTIDE SEQUENCE [LARGE SCALE GENOMIC DNA]</scope>
    <source>
        <strain evidence="5">IB14-021</strain>
    </source>
</reference>
<feature type="domain" description="BAAT/Acyl-CoA thioester hydrolase C-terminal" evidence="4">
    <location>
        <begin position="515"/>
        <end position="722"/>
    </location>
</feature>
<evidence type="ECO:0000259" key="4">
    <source>
        <dbReference type="Pfam" id="PF08840"/>
    </source>
</evidence>
<evidence type="ECO:0000313" key="6">
    <source>
        <dbReference type="Proteomes" id="UP001623349"/>
    </source>
</evidence>
<dbReference type="Pfam" id="PF04775">
    <property type="entry name" value="Bile_Hydr_Trans"/>
    <property type="match status" value="1"/>
</dbReference>